<dbReference type="CDD" id="cd06613">
    <property type="entry name" value="STKc_MAP4K3_like"/>
    <property type="match status" value="1"/>
</dbReference>
<organism evidence="8 9">
    <name type="scientific">Branchiostoma lanceolatum</name>
    <name type="common">Common lancelet</name>
    <name type="synonym">Amphioxus lanceolatum</name>
    <dbReference type="NCBI Taxonomy" id="7740"/>
    <lineage>
        <taxon>Eukaryota</taxon>
        <taxon>Metazoa</taxon>
        <taxon>Chordata</taxon>
        <taxon>Cephalochordata</taxon>
        <taxon>Leptocardii</taxon>
        <taxon>Amphioxiformes</taxon>
        <taxon>Branchiostomatidae</taxon>
        <taxon>Branchiostoma</taxon>
    </lineage>
</organism>
<keyword evidence="3" id="KW-0067">ATP-binding</keyword>
<keyword evidence="9" id="KW-1185">Reference proteome</keyword>
<feature type="signal peptide" evidence="5">
    <location>
        <begin position="1"/>
        <end position="16"/>
    </location>
</feature>
<dbReference type="PANTHER" id="PTHR48012">
    <property type="entry name" value="STERILE20-LIKE KINASE, ISOFORM B-RELATED"/>
    <property type="match status" value="1"/>
</dbReference>
<evidence type="ECO:0000256" key="4">
    <source>
        <dbReference type="SAM" id="MobiDB-lite"/>
    </source>
</evidence>
<evidence type="ECO:0000313" key="9">
    <source>
        <dbReference type="Proteomes" id="UP000838412"/>
    </source>
</evidence>
<evidence type="ECO:0000313" key="8">
    <source>
        <dbReference type="EMBL" id="CAH1261295.1"/>
    </source>
</evidence>
<dbReference type="SMART" id="SM00036">
    <property type="entry name" value="CNH"/>
    <property type="match status" value="1"/>
</dbReference>
<sequence>MFMVCLMHVCPACCTSRLVTPAGFPEPRAAPEAPLPADPYPETPYVGQKSTGPFCSVLTRLMIVLMCGKRKCPRLRAESVCRLASALSHDPILSAKLVRKCQKVAEKCRTCRHDKRLTSFRCVTMSSLPGGLGADVGGGGEGVTARNMQTDELAAIKVIKLEPAVAQEAHRQSKAAGSRAPQQASRKLQWDDFAIIQQEIIMMKECKHVNIVAYFGSYLRRDKLWICMEFCGGGSMQDIYHVTGPLKETQIAYVCRETLQGLAYLHSRGKMHRDIKGANILLTDEGNVKLADFGVSAQITATMAKRKSFIGTPYWMAPEVAAVERKGGYNQQCDVWAVGITAIEFAELQPPMFDLHPMSSHWASVSPTPQIFSSHWASVSPTPQILSSHWASASPTPHTQLSLGQCKPHPTDTQLSLGQCKPHPTDTQLSLGQCKPHPTDTQLSLGQCKPHPTYSALTGPVVLFLMSKSGFVPPKLKDKNKWTPNFHNFVKLALTKNPKKRPTAEKMIQHPFFQQQLSHRLGKDLLEMASNPSSYQNHDDEDEEDRGEPTLEVPQRISSRKKEDRKERTKSEIDMENVNFEPPLRRETEPQQDEVSGTLGWGYSGSGLSALGRSQTGFVGMTMSLRGRGDPFWRSMEARVLSNPLKKNSIDEPIRAKTPHQNPSVPRPPSEPHQYQDPLRTPSVPRPPQNPSIPNPPQSPSIPNSPQNPNSTKTPSDPIHAKLPLPPEPIHAKTPSDPIHAKPPQNPSVPRPPQIPSVPRPPQNPSRTHDNVRVLRGSRGRTSRESSLPANGTERPPGAPKQEPQCNGLPPTPKVHMGACFSKVFNGCPLKVNCAVSWVHPQTRDQHIIVGCNEGIYTLNLTQLHEATMDHLFPRRCTWMYVINNILLSVSGKTPHVYSHNLVGLHDRTHTLGFNIPTHKLPDRIVPRKYAISTKLPDTKGCLRCCVVRNPYNGHKYLCTAVPNGVVLYQWYEPMQKFMLVKLHRHRHITDTGTSQTQHMLATQTPAHHRHRHITDTGTSQTPAHHRHRHITDTAHVSYTDTAHHRHRHITDTGTAQTQHMLATQTQHITDTGTSQTPAHHRHRHITDTAHVSYTDTAHHRHRHITDTGTSQTQHMLATQTQHITDTGTSQTPAHHRHRHITDTGTSQLPPYIPQHCEFAIPQPLRVFEMLVTPIAEYPLVCIGVSKGTNQNLLHFDTVNLNLSSSWFTEQGSGENQLDVVNVTQLEKDTVLVAFDREVKIVNLSGKLKSSKKLAAELHFDFYTESIVCLQDSVLAFHKHGMQGRSFKANEVTQEICDKSRIFRLIGSDRLPISLGWGADPLGRGADPHRHTRLQLSGMIVLESRPSDDPTAPSNLYILAGHEATY</sequence>
<keyword evidence="5" id="KW-0732">Signal</keyword>
<feature type="domain" description="CNH" evidence="7">
    <location>
        <begin position="829"/>
        <end position="1311"/>
    </location>
</feature>
<keyword evidence="2" id="KW-0547">Nucleotide-binding</keyword>
<dbReference type="PROSITE" id="PS50011">
    <property type="entry name" value="PROTEIN_KINASE_DOM"/>
    <property type="match status" value="1"/>
</dbReference>
<name>A0A8K0ES11_BRALA</name>
<evidence type="ECO:0000259" key="7">
    <source>
        <dbReference type="PROSITE" id="PS50219"/>
    </source>
</evidence>
<comment type="similarity">
    <text evidence="1">Belongs to the protein kinase superfamily. STE Ser/Thr protein kinase family. STE20 subfamily.</text>
</comment>
<evidence type="ECO:0000259" key="6">
    <source>
        <dbReference type="PROSITE" id="PS50011"/>
    </source>
</evidence>
<dbReference type="PROSITE" id="PS50219">
    <property type="entry name" value="CNH"/>
    <property type="match status" value="1"/>
</dbReference>
<evidence type="ECO:0000256" key="2">
    <source>
        <dbReference type="ARBA" id="ARBA00022741"/>
    </source>
</evidence>
<dbReference type="InterPro" id="IPR000719">
    <property type="entry name" value="Prot_kinase_dom"/>
</dbReference>
<feature type="compositionally biased region" description="Pro residues" evidence="4">
    <location>
        <begin position="744"/>
        <end position="764"/>
    </location>
</feature>
<dbReference type="GO" id="GO:0005524">
    <property type="term" value="F:ATP binding"/>
    <property type="evidence" value="ECO:0007669"/>
    <property type="project" value="UniProtKB-KW"/>
</dbReference>
<dbReference type="SUPFAM" id="SSF56112">
    <property type="entry name" value="Protein kinase-like (PK-like)"/>
    <property type="match status" value="1"/>
</dbReference>
<feature type="domain" description="Protein kinase" evidence="6">
    <location>
        <begin position="130"/>
        <end position="513"/>
    </location>
</feature>
<dbReference type="GO" id="GO:0005737">
    <property type="term" value="C:cytoplasm"/>
    <property type="evidence" value="ECO:0007669"/>
    <property type="project" value="TreeGrafter"/>
</dbReference>
<feature type="region of interest" description="Disordered" evidence="4">
    <location>
        <begin position="644"/>
        <end position="810"/>
    </location>
</feature>
<dbReference type="InterPro" id="IPR011009">
    <property type="entry name" value="Kinase-like_dom_sf"/>
</dbReference>
<protein>
    <submittedName>
        <fullName evidence="8">MAP4K3 protein</fullName>
    </submittedName>
</protein>
<dbReference type="OrthoDB" id="8693905at2759"/>
<feature type="compositionally biased region" description="Pro residues" evidence="4">
    <location>
        <begin position="684"/>
        <end position="700"/>
    </location>
</feature>
<accession>A0A8K0ES11</accession>
<dbReference type="Proteomes" id="UP000838412">
    <property type="component" value="Chromosome 4"/>
</dbReference>
<feature type="chain" id="PRO_5035422972" evidence="5">
    <location>
        <begin position="17"/>
        <end position="1366"/>
    </location>
</feature>
<evidence type="ECO:0000256" key="3">
    <source>
        <dbReference type="ARBA" id="ARBA00022840"/>
    </source>
</evidence>
<dbReference type="Pfam" id="PF00780">
    <property type="entry name" value="CNH"/>
    <property type="match status" value="2"/>
</dbReference>
<feature type="compositionally biased region" description="Low complexity" evidence="4">
    <location>
        <begin position="701"/>
        <end position="711"/>
    </location>
</feature>
<dbReference type="Gene3D" id="1.10.510.10">
    <property type="entry name" value="Transferase(Phosphotransferase) domain 1"/>
    <property type="match status" value="2"/>
</dbReference>
<evidence type="ECO:0000256" key="1">
    <source>
        <dbReference type="ARBA" id="ARBA00008874"/>
    </source>
</evidence>
<reference evidence="8" key="1">
    <citation type="submission" date="2022-01" db="EMBL/GenBank/DDBJ databases">
        <authorList>
            <person name="Braso-Vives M."/>
        </authorList>
    </citation>
    <scope>NUCLEOTIDE SEQUENCE</scope>
</reference>
<dbReference type="SMART" id="SM00220">
    <property type="entry name" value="S_TKc"/>
    <property type="match status" value="1"/>
</dbReference>
<dbReference type="InterPro" id="IPR001180">
    <property type="entry name" value="CNH_dom"/>
</dbReference>
<gene>
    <name evidence="8" type="primary">MAP4K3</name>
    <name evidence="8" type="ORF">BLAG_LOCUS16763</name>
</gene>
<feature type="compositionally biased region" description="Basic and acidic residues" evidence="4">
    <location>
        <begin position="560"/>
        <end position="573"/>
    </location>
</feature>
<dbReference type="EMBL" id="OV696689">
    <property type="protein sequence ID" value="CAH1261295.1"/>
    <property type="molecule type" value="Genomic_DNA"/>
</dbReference>
<evidence type="ECO:0000256" key="5">
    <source>
        <dbReference type="SAM" id="SignalP"/>
    </source>
</evidence>
<dbReference type="InterPro" id="IPR050629">
    <property type="entry name" value="STE20/SPS1-PAK"/>
</dbReference>
<dbReference type="Pfam" id="PF00069">
    <property type="entry name" value="Pkinase"/>
    <property type="match status" value="1"/>
</dbReference>
<dbReference type="PANTHER" id="PTHR48012:SF18">
    <property type="entry name" value="HAPPYHOUR, ISOFORM A"/>
    <property type="match status" value="1"/>
</dbReference>
<proteinExistence type="inferred from homology"/>
<dbReference type="GO" id="GO:0008349">
    <property type="term" value="F:MAP kinase kinase kinase kinase activity"/>
    <property type="evidence" value="ECO:0007669"/>
    <property type="project" value="TreeGrafter"/>
</dbReference>
<feature type="region of interest" description="Disordered" evidence="4">
    <location>
        <begin position="530"/>
        <end position="600"/>
    </location>
</feature>